<feature type="binding site" evidence="10">
    <location>
        <begin position="297"/>
        <end position="304"/>
    </location>
    <ligand>
        <name>FAD</name>
        <dbReference type="ChEBI" id="CHEBI:57692"/>
    </ligand>
</feature>
<dbReference type="InterPro" id="IPR029035">
    <property type="entry name" value="DHS-like_NAD/FAD-binding_dom"/>
</dbReference>
<dbReference type="PROSITE" id="PS00696">
    <property type="entry name" value="ETF_ALPHA"/>
    <property type="match status" value="1"/>
</dbReference>
<dbReference type="Gene3D" id="3.40.50.620">
    <property type="entry name" value="HUPs"/>
    <property type="match status" value="1"/>
</dbReference>
<comment type="similarity">
    <text evidence="2 9">Belongs to the ETF alpha-subunit/FixB family.</text>
</comment>
<feature type="binding site" evidence="10">
    <location>
        <begin position="266"/>
        <end position="267"/>
    </location>
    <ligand>
        <name>FAD</name>
        <dbReference type="ChEBI" id="CHEBI:57692"/>
    </ligand>
</feature>
<comment type="caution">
    <text evidence="12">The sequence shown here is derived from an EMBL/GenBank/DDBJ whole genome shotgun (WGS) entry which is preliminary data.</text>
</comment>
<keyword evidence="6 9" id="KW-0274">FAD</keyword>
<dbReference type="InterPro" id="IPR014730">
    <property type="entry name" value="ETF_a/b_N"/>
</dbReference>
<evidence type="ECO:0000256" key="5">
    <source>
        <dbReference type="ARBA" id="ARBA00022630"/>
    </source>
</evidence>
<proteinExistence type="inferred from homology"/>
<evidence type="ECO:0000256" key="9">
    <source>
        <dbReference type="PIRNR" id="PIRNR000089"/>
    </source>
</evidence>
<evidence type="ECO:0000313" key="12">
    <source>
        <dbReference type="EMBL" id="CAG8525206.1"/>
    </source>
</evidence>
<evidence type="ECO:0000256" key="3">
    <source>
        <dbReference type="ARBA" id="ARBA00011355"/>
    </source>
</evidence>
<dbReference type="FunFam" id="3.40.50.620:FF:000041">
    <property type="entry name" value="Electron transfer flavoprotein alpha subunit"/>
    <property type="match status" value="1"/>
</dbReference>
<evidence type="ECO:0000256" key="10">
    <source>
        <dbReference type="PIRSR" id="PIRSR000089-1"/>
    </source>
</evidence>
<keyword evidence="7 9" id="KW-0249">Electron transport</keyword>
<dbReference type="SUPFAM" id="SSF52402">
    <property type="entry name" value="Adenine nucleotide alpha hydrolases-like"/>
    <property type="match status" value="1"/>
</dbReference>
<evidence type="ECO:0000256" key="6">
    <source>
        <dbReference type="ARBA" id="ARBA00022827"/>
    </source>
</evidence>
<dbReference type="AlphaFoldDB" id="A0A9N9AC78"/>
<keyword evidence="13" id="KW-1185">Reference proteome</keyword>
<comment type="cofactor">
    <cofactor evidence="9 10">
        <name>FAD</name>
        <dbReference type="ChEBI" id="CHEBI:57692"/>
    </cofactor>
    <text evidence="9 10">Binds 1 FAD per dimer.</text>
</comment>
<dbReference type="FunFam" id="3.40.50.1220:FF:000001">
    <property type="entry name" value="Electron transfer flavoprotein, alpha subunit"/>
    <property type="match status" value="1"/>
</dbReference>
<dbReference type="GO" id="GO:0033539">
    <property type="term" value="P:fatty acid beta-oxidation using acyl-CoA dehydrogenase"/>
    <property type="evidence" value="ECO:0007669"/>
    <property type="project" value="TreeGrafter"/>
</dbReference>
<protein>
    <recommendedName>
        <fullName evidence="9">Probable electron transfer flavoprotein subunit alpha</fullName>
    </recommendedName>
</protein>
<feature type="binding site" evidence="10">
    <location>
        <position position="240"/>
    </location>
    <ligand>
        <name>FAD</name>
        <dbReference type="ChEBI" id="CHEBI:57692"/>
    </ligand>
</feature>
<dbReference type="SUPFAM" id="SSF52467">
    <property type="entry name" value="DHS-like NAD/FAD-binding domain"/>
    <property type="match status" value="1"/>
</dbReference>
<reference evidence="12" key="1">
    <citation type="submission" date="2021-06" db="EMBL/GenBank/DDBJ databases">
        <authorList>
            <person name="Kallberg Y."/>
            <person name="Tangrot J."/>
            <person name="Rosling A."/>
        </authorList>
    </citation>
    <scope>NUCLEOTIDE SEQUENCE</scope>
    <source>
        <strain evidence="12">FL966</strain>
    </source>
</reference>
<dbReference type="InterPro" id="IPR001308">
    <property type="entry name" value="ETF_a/FixB"/>
</dbReference>
<evidence type="ECO:0000256" key="7">
    <source>
        <dbReference type="ARBA" id="ARBA00022982"/>
    </source>
</evidence>
<dbReference type="InterPro" id="IPR014731">
    <property type="entry name" value="ETF_asu_C"/>
</dbReference>
<gene>
    <name evidence="12" type="ORF">CPELLU_LOCUS3582</name>
</gene>
<dbReference type="Pfam" id="PF01012">
    <property type="entry name" value="ETF"/>
    <property type="match status" value="1"/>
</dbReference>
<dbReference type="Proteomes" id="UP000789759">
    <property type="component" value="Unassembled WGS sequence"/>
</dbReference>
<dbReference type="GO" id="GO:0009055">
    <property type="term" value="F:electron transfer activity"/>
    <property type="evidence" value="ECO:0007669"/>
    <property type="project" value="InterPro"/>
</dbReference>
<evidence type="ECO:0000256" key="2">
    <source>
        <dbReference type="ARBA" id="ARBA00005817"/>
    </source>
</evidence>
<sequence length="350" mass="37160">MLRSAFRRVVSKTAFKNSLTTLRPGFFVRGYASAQDISTLLLVERNGNSIAPSTLNSLTAATKLGGEVTALVAGEEPDNVASEISKVTGISKVLVAKHKLYEHGLAEVYAPLLVTSQKKFNFTHLVAPHSAFGKNIMPRVAALLDVAQISDIIDIESPDVFIRPIYAGNAISKVKSKDPTKVITVRGTAFPPSNVAGNNAAIEVAPDADKPSMTEWISEDLQKGDRPELGSATRVVSGGRALKNRENFDKLIYGLADVLGAAVGGSRAAVDSGYCDNALQVGQTGKIVAPELYLAVGISGAIQHIAGMKDSKMIVAINTDAEAPIFQIADYGLVTDLFQAVPELTEKLKK</sequence>
<evidence type="ECO:0000259" key="11">
    <source>
        <dbReference type="SMART" id="SM00893"/>
    </source>
</evidence>
<evidence type="ECO:0000313" key="13">
    <source>
        <dbReference type="Proteomes" id="UP000789759"/>
    </source>
</evidence>
<dbReference type="CDD" id="cd01715">
    <property type="entry name" value="ETF_alpha"/>
    <property type="match status" value="1"/>
</dbReference>
<dbReference type="OrthoDB" id="1715808at2759"/>
<keyword evidence="5 9" id="KW-0285">Flavoprotein</keyword>
<name>A0A9N9AC78_9GLOM</name>
<feature type="binding site" evidence="10">
    <location>
        <begin position="280"/>
        <end position="284"/>
    </location>
    <ligand>
        <name>FAD</name>
        <dbReference type="ChEBI" id="CHEBI:57692"/>
    </ligand>
</feature>
<dbReference type="PANTHER" id="PTHR43153:SF1">
    <property type="entry name" value="ELECTRON TRANSFER FLAVOPROTEIN SUBUNIT ALPHA, MITOCHONDRIAL"/>
    <property type="match status" value="1"/>
</dbReference>
<dbReference type="Gene3D" id="3.40.50.1220">
    <property type="entry name" value="TPP-binding domain"/>
    <property type="match status" value="1"/>
</dbReference>
<dbReference type="InterPro" id="IPR018206">
    <property type="entry name" value="ETF_asu_C_CS"/>
</dbReference>
<feature type="binding site" evidence="10">
    <location>
        <position position="318"/>
    </location>
    <ligand>
        <name>FAD</name>
        <dbReference type="ChEBI" id="CHEBI:57692"/>
    </ligand>
</feature>
<dbReference type="GO" id="GO:0050660">
    <property type="term" value="F:flavin adenine dinucleotide binding"/>
    <property type="evidence" value="ECO:0007669"/>
    <property type="project" value="InterPro"/>
</dbReference>
<comment type="subcellular location">
    <subcellularLocation>
        <location evidence="1 9">Mitochondrion matrix</location>
    </subcellularLocation>
</comment>
<evidence type="ECO:0000256" key="8">
    <source>
        <dbReference type="ARBA" id="ARBA00025416"/>
    </source>
</evidence>
<keyword evidence="4 9" id="KW-0813">Transport</keyword>
<feature type="domain" description="Electron transfer flavoprotein alpha/beta-subunit N-terminal" evidence="11">
    <location>
        <begin position="39"/>
        <end position="225"/>
    </location>
</feature>
<dbReference type="InterPro" id="IPR033947">
    <property type="entry name" value="ETF_alpha_N"/>
</dbReference>
<keyword evidence="9" id="KW-0496">Mitochondrion</keyword>
<dbReference type="GO" id="GO:0005759">
    <property type="term" value="C:mitochondrial matrix"/>
    <property type="evidence" value="ECO:0007669"/>
    <property type="project" value="UniProtKB-SubCell"/>
</dbReference>
<organism evidence="12 13">
    <name type="scientific">Cetraspora pellucida</name>
    <dbReference type="NCBI Taxonomy" id="1433469"/>
    <lineage>
        <taxon>Eukaryota</taxon>
        <taxon>Fungi</taxon>
        <taxon>Fungi incertae sedis</taxon>
        <taxon>Mucoromycota</taxon>
        <taxon>Glomeromycotina</taxon>
        <taxon>Glomeromycetes</taxon>
        <taxon>Diversisporales</taxon>
        <taxon>Gigasporaceae</taxon>
        <taxon>Cetraspora</taxon>
    </lineage>
</organism>
<dbReference type="EMBL" id="CAJVQA010001760">
    <property type="protein sequence ID" value="CAG8525206.1"/>
    <property type="molecule type" value="Genomic_DNA"/>
</dbReference>
<dbReference type="Pfam" id="PF00766">
    <property type="entry name" value="ETF_alpha"/>
    <property type="match status" value="1"/>
</dbReference>
<dbReference type="InterPro" id="IPR014729">
    <property type="entry name" value="Rossmann-like_a/b/a_fold"/>
</dbReference>
<dbReference type="PANTHER" id="PTHR43153">
    <property type="entry name" value="ELECTRON TRANSFER FLAVOPROTEIN ALPHA"/>
    <property type="match status" value="1"/>
</dbReference>
<comment type="function">
    <text evidence="8 9">The electron transfer flavoprotein serves as a specific electron acceptor for several dehydrogenases, including five acyl-CoA dehydrogenases, glutaryl-CoA and sarcosine dehydrogenase. It transfers the electrons to the main mitochondrial respiratory chain via ETF-ubiquinone oxidoreductase (ETF dehydrogenase).</text>
</comment>
<evidence type="ECO:0000256" key="1">
    <source>
        <dbReference type="ARBA" id="ARBA00004305"/>
    </source>
</evidence>
<dbReference type="SMART" id="SM00893">
    <property type="entry name" value="ETF"/>
    <property type="match status" value="1"/>
</dbReference>
<dbReference type="PIRSF" id="PIRSF000089">
    <property type="entry name" value="Electra_flavoP_a"/>
    <property type="match status" value="1"/>
</dbReference>
<evidence type="ECO:0000256" key="4">
    <source>
        <dbReference type="ARBA" id="ARBA00022448"/>
    </source>
</evidence>
<comment type="subunit">
    <text evidence="3 9">Heterodimer of an alpha and a beta subunit.</text>
</comment>
<accession>A0A9N9AC78</accession>